<reference evidence="1" key="1">
    <citation type="submission" date="2022-08" db="EMBL/GenBank/DDBJ databases">
        <title>Genome Sequence of Lecanicillium fungicola.</title>
        <authorList>
            <person name="Buettner E."/>
        </authorList>
    </citation>
    <scope>NUCLEOTIDE SEQUENCE</scope>
    <source>
        <strain evidence="1">Babe33</strain>
    </source>
</reference>
<gene>
    <name evidence="1" type="ORF">NQ176_g6824</name>
</gene>
<comment type="caution">
    <text evidence="1">The sequence shown here is derived from an EMBL/GenBank/DDBJ whole genome shotgun (WGS) entry which is preliminary data.</text>
</comment>
<dbReference type="EMBL" id="JANJQO010001038">
    <property type="protein sequence ID" value="KAJ2973039.1"/>
    <property type="molecule type" value="Genomic_DNA"/>
</dbReference>
<keyword evidence="2" id="KW-1185">Reference proteome</keyword>
<protein>
    <submittedName>
        <fullName evidence="1">Uncharacterized protein</fullName>
    </submittedName>
</protein>
<proteinExistence type="predicted"/>
<name>A0ACC1N2A4_9HYPO</name>
<evidence type="ECO:0000313" key="2">
    <source>
        <dbReference type="Proteomes" id="UP001143910"/>
    </source>
</evidence>
<dbReference type="Proteomes" id="UP001143910">
    <property type="component" value="Unassembled WGS sequence"/>
</dbReference>
<accession>A0ACC1N2A4</accession>
<organism evidence="1 2">
    <name type="scientific">Zarea fungicola</name>
    <dbReference type="NCBI Taxonomy" id="93591"/>
    <lineage>
        <taxon>Eukaryota</taxon>
        <taxon>Fungi</taxon>
        <taxon>Dikarya</taxon>
        <taxon>Ascomycota</taxon>
        <taxon>Pezizomycotina</taxon>
        <taxon>Sordariomycetes</taxon>
        <taxon>Hypocreomycetidae</taxon>
        <taxon>Hypocreales</taxon>
        <taxon>Cordycipitaceae</taxon>
        <taxon>Zarea</taxon>
    </lineage>
</organism>
<sequence>MNLPLPHYVLSEIGDRGEQGRTGVEYFSTVHRWMPIISKMRFFNLLMNTPDVQRTDVGILSLVMKLVTWTPSADSPDPRTTTYFAAKQLLYTSHLASAMTLLALQAHVLMAVYEIGHAIYPAAHISVGACINYAATLGLGWSKQPCEGSNLSWVEVEEQRRVWWAIVILDRFVSLGWPQRRIVSEPPSMDEALPIADDAFDNQVKAQASSMTASAPSTINMGRFARFAQATYLLDRVLRHIQNDTLSKSAREEEAFQLDKALSALITFTAKETKGRAVHICAQAALCQSALAILHAPYVSSDLDASKHRRLIARETMDRVSENFLRESDRRIHGAGLSSELTSPFSYHWGYEAALHLEWIARDRPRSYEAGSRELVHSALTFGGSRWRLAEVYAKMLEAQIGAGGSQTLDTH</sequence>
<evidence type="ECO:0000313" key="1">
    <source>
        <dbReference type="EMBL" id="KAJ2973039.1"/>
    </source>
</evidence>